<protein>
    <submittedName>
        <fullName evidence="1">Uncharacterized protein</fullName>
    </submittedName>
</protein>
<dbReference type="KEGG" id="cser:CCO03_06530"/>
<dbReference type="EMBL" id="CP021455">
    <property type="protein sequence ID" value="ARU04375.1"/>
    <property type="molecule type" value="Genomic_DNA"/>
</dbReference>
<proteinExistence type="predicted"/>
<dbReference type="Proteomes" id="UP000196138">
    <property type="component" value="Chromosome"/>
</dbReference>
<gene>
    <name evidence="1" type="ORF">CCO03_06530</name>
</gene>
<accession>A0A1Y0EL60</accession>
<name>A0A1Y0EL60_9BURK</name>
<dbReference type="RefSeq" id="WP_087278824.1">
    <property type="nucleotide sequence ID" value="NZ_CP021455.1"/>
</dbReference>
<reference evidence="1 2" key="1">
    <citation type="submission" date="2017-05" db="EMBL/GenBank/DDBJ databases">
        <authorList>
            <person name="Song R."/>
            <person name="Chenine A.L."/>
            <person name="Ruprecht R.M."/>
        </authorList>
    </citation>
    <scope>NUCLEOTIDE SEQUENCE [LARGE SCALE GENOMIC DNA]</scope>
    <source>
        <strain evidence="1 2">DSM 26136</strain>
    </source>
</reference>
<evidence type="ECO:0000313" key="2">
    <source>
        <dbReference type="Proteomes" id="UP000196138"/>
    </source>
</evidence>
<dbReference type="AlphaFoldDB" id="A0A1Y0EL60"/>
<keyword evidence="2" id="KW-1185">Reference proteome</keyword>
<evidence type="ECO:0000313" key="1">
    <source>
        <dbReference type="EMBL" id="ARU04375.1"/>
    </source>
</evidence>
<sequence>MRIVFSLLGLVMVLAIVSWLVTRQLNPAPAPAAPRAGQAEVPQLPVVTPGNARQVQDQVRAELDHVMQQAASREMP</sequence>
<organism evidence="1 2">
    <name type="scientific">Comamonas serinivorans</name>
    <dbReference type="NCBI Taxonomy" id="1082851"/>
    <lineage>
        <taxon>Bacteria</taxon>
        <taxon>Pseudomonadati</taxon>
        <taxon>Pseudomonadota</taxon>
        <taxon>Betaproteobacteria</taxon>
        <taxon>Burkholderiales</taxon>
        <taxon>Comamonadaceae</taxon>
        <taxon>Comamonas</taxon>
    </lineage>
</organism>